<dbReference type="Proteomes" id="UP000651057">
    <property type="component" value="Unassembled WGS sequence"/>
</dbReference>
<reference evidence="1" key="1">
    <citation type="submission" date="2021-01" db="EMBL/GenBank/DDBJ databases">
        <authorList>
            <person name="Zhong Y.L."/>
        </authorList>
    </citation>
    <scope>NUCLEOTIDE SEQUENCE</scope>
    <source>
        <strain evidence="1">KCTC 23302</strain>
    </source>
</reference>
<gene>
    <name evidence="1" type="ORF">JJQ60_08370</name>
</gene>
<accession>A0A936ZSK4</accession>
<proteinExistence type="predicted"/>
<evidence type="ECO:0000313" key="2">
    <source>
        <dbReference type="Proteomes" id="UP000651057"/>
    </source>
</evidence>
<sequence>MCTTQVYYDVKKVTLKVVTFVLASFLISCSPQKTNTDDLTYSVNNYCKRLDNEFKTSQFMLENMLEKDSIPPTAWFVFKNKGTNSLLTLYWGRFAIEVRDTTSNYNIDQLRTRYEKLHEEMRNMHLWYAEDIPNRAQITKLRDKLIELNLLIKEVNKIPITKK</sequence>
<keyword evidence="2" id="KW-1185">Reference proteome</keyword>
<comment type="caution">
    <text evidence="1">The sequence shown here is derived from an EMBL/GenBank/DDBJ whole genome shotgun (WGS) entry which is preliminary data.</text>
</comment>
<evidence type="ECO:0000313" key="1">
    <source>
        <dbReference type="EMBL" id="MBL0683527.1"/>
    </source>
</evidence>
<dbReference type="RefSeq" id="WP_201918606.1">
    <property type="nucleotide sequence ID" value="NZ_BAABAX010000005.1"/>
</dbReference>
<dbReference type="EMBL" id="JAERQJ010000003">
    <property type="protein sequence ID" value="MBL0683527.1"/>
    <property type="molecule type" value="Genomic_DNA"/>
</dbReference>
<organism evidence="1 2">
    <name type="scientific">Aquimarina mytili</name>
    <dbReference type="NCBI Taxonomy" id="874423"/>
    <lineage>
        <taxon>Bacteria</taxon>
        <taxon>Pseudomonadati</taxon>
        <taxon>Bacteroidota</taxon>
        <taxon>Flavobacteriia</taxon>
        <taxon>Flavobacteriales</taxon>
        <taxon>Flavobacteriaceae</taxon>
        <taxon>Aquimarina</taxon>
    </lineage>
</organism>
<name>A0A936ZSK4_9FLAO</name>
<protein>
    <submittedName>
        <fullName evidence="1">Uncharacterized protein</fullName>
    </submittedName>
</protein>
<dbReference type="AlphaFoldDB" id="A0A936ZSK4"/>